<sequence length="520" mass="58648">MDWKKWLLRPVDEFEKLFAYREYIALAHKGRPGSLFWLWLILWLTLMALGFAFSSLEDLQQRMDNPYSTWVNLPIDTYIDPVLTDVLDSVSAPDRRTALGLDTVVEWNRFSFTFLPARASVFSKGENGAYYWGRTIDFGSELFDRIISDGNLRHSSWPEGTRSTWNEALKGGIVVSQSLLYELGYEWGAEPLYIPVYDSTYDGVFFVPVWGVVEKLPSKVVFLGSYSLYQTFKSRTYARNAIRTNEAGSNRYSFLVALGVETEAKKAFKKRFGEAIEELEYRQFGESSSGKLVQINLFLNLQATEVQSGQFPSLADSLLAAASWEGMPLFQYECKLGRGTANKAHYLAFSFAELEKVRLFSSYLERTFEIKVPLETVEAKENFALVSLLGYAISLMLLGFAVLAVVLFINNLLSAHIREITPVMGTLKAFGLSAGKISRIYSKIVLAVLIVAGAFAWLCAFVAGQVLGILLPRVQIEVVDWRIAMALLMVVLLSLLFARRLIHRVLSRTPGDLVYQRGGQ</sequence>
<protein>
    <submittedName>
        <fullName evidence="2">FtsX-like permease family protein</fullName>
    </submittedName>
</protein>
<feature type="transmembrane region" description="Helical" evidence="1">
    <location>
        <begin position="36"/>
        <end position="56"/>
    </location>
</feature>
<dbReference type="EMBL" id="VOOR01000004">
    <property type="protein sequence ID" value="TXB68305.1"/>
    <property type="molecule type" value="Genomic_DNA"/>
</dbReference>
<dbReference type="AlphaFoldDB" id="A0A5C6S247"/>
<feature type="transmembrane region" description="Helical" evidence="1">
    <location>
        <begin position="481"/>
        <end position="498"/>
    </location>
</feature>
<organism evidence="2 3">
    <name type="scientific">Phaeodactylibacter luteus</name>
    <dbReference type="NCBI Taxonomy" id="1564516"/>
    <lineage>
        <taxon>Bacteria</taxon>
        <taxon>Pseudomonadati</taxon>
        <taxon>Bacteroidota</taxon>
        <taxon>Saprospiria</taxon>
        <taxon>Saprospirales</taxon>
        <taxon>Haliscomenobacteraceae</taxon>
        <taxon>Phaeodactylibacter</taxon>
    </lineage>
</organism>
<evidence type="ECO:0000313" key="3">
    <source>
        <dbReference type="Proteomes" id="UP000321580"/>
    </source>
</evidence>
<reference evidence="2 3" key="1">
    <citation type="submission" date="2019-08" db="EMBL/GenBank/DDBJ databases">
        <title>Genome of Phaeodactylibacter luteus.</title>
        <authorList>
            <person name="Bowman J.P."/>
        </authorList>
    </citation>
    <scope>NUCLEOTIDE SEQUENCE [LARGE SCALE GENOMIC DNA]</scope>
    <source>
        <strain evidence="2 3">KCTC 42180</strain>
    </source>
</reference>
<dbReference type="Proteomes" id="UP000321580">
    <property type="component" value="Unassembled WGS sequence"/>
</dbReference>
<accession>A0A5C6S247</accession>
<keyword evidence="1" id="KW-0472">Membrane</keyword>
<feature type="transmembrane region" description="Helical" evidence="1">
    <location>
        <begin position="383"/>
        <end position="409"/>
    </location>
</feature>
<evidence type="ECO:0000313" key="2">
    <source>
        <dbReference type="EMBL" id="TXB68305.1"/>
    </source>
</evidence>
<dbReference type="RefSeq" id="WP_147165885.1">
    <property type="nucleotide sequence ID" value="NZ_VOOR01000004.1"/>
</dbReference>
<proteinExistence type="predicted"/>
<evidence type="ECO:0000256" key="1">
    <source>
        <dbReference type="SAM" id="Phobius"/>
    </source>
</evidence>
<keyword evidence="3" id="KW-1185">Reference proteome</keyword>
<keyword evidence="1" id="KW-1133">Transmembrane helix</keyword>
<keyword evidence="1" id="KW-0812">Transmembrane</keyword>
<name>A0A5C6S247_9BACT</name>
<comment type="caution">
    <text evidence="2">The sequence shown here is derived from an EMBL/GenBank/DDBJ whole genome shotgun (WGS) entry which is preliminary data.</text>
</comment>
<gene>
    <name evidence="2" type="ORF">FRY97_02695</name>
</gene>
<feature type="transmembrane region" description="Helical" evidence="1">
    <location>
        <begin position="444"/>
        <end position="469"/>
    </location>
</feature>